<gene>
    <name evidence="8" type="ORF">QO011_002386</name>
</gene>
<name>A0ABU0J529_9HYPH</name>
<reference evidence="8 9" key="1">
    <citation type="submission" date="2023-07" db="EMBL/GenBank/DDBJ databases">
        <title>Genomic Encyclopedia of Type Strains, Phase IV (KMG-IV): sequencing the most valuable type-strain genomes for metagenomic binning, comparative biology and taxonomic classification.</title>
        <authorList>
            <person name="Goeker M."/>
        </authorList>
    </citation>
    <scope>NUCLEOTIDE SEQUENCE [LARGE SCALE GENOMIC DNA]</scope>
    <source>
        <strain evidence="8 9">DSM 19619</strain>
    </source>
</reference>
<dbReference type="RefSeq" id="WP_307272030.1">
    <property type="nucleotide sequence ID" value="NZ_JAUSVX010000003.1"/>
</dbReference>
<dbReference type="InterPro" id="IPR051401">
    <property type="entry name" value="GtrA_CellWall_Glycosyl"/>
</dbReference>
<dbReference type="PANTHER" id="PTHR38459">
    <property type="entry name" value="PROPHAGE BACTOPRENOL-LINKED GLUCOSE TRANSLOCASE HOMOLOG"/>
    <property type="match status" value="1"/>
</dbReference>
<evidence type="ECO:0000313" key="8">
    <source>
        <dbReference type="EMBL" id="MDQ0469375.1"/>
    </source>
</evidence>
<organism evidence="8 9">
    <name type="scientific">Labrys wisconsinensis</name>
    <dbReference type="NCBI Taxonomy" id="425677"/>
    <lineage>
        <taxon>Bacteria</taxon>
        <taxon>Pseudomonadati</taxon>
        <taxon>Pseudomonadota</taxon>
        <taxon>Alphaproteobacteria</taxon>
        <taxon>Hyphomicrobiales</taxon>
        <taxon>Xanthobacteraceae</taxon>
        <taxon>Labrys</taxon>
    </lineage>
</organism>
<dbReference type="InterPro" id="IPR007267">
    <property type="entry name" value="GtrA_DPMS_TM"/>
</dbReference>
<evidence type="ECO:0000259" key="7">
    <source>
        <dbReference type="Pfam" id="PF04138"/>
    </source>
</evidence>
<evidence type="ECO:0000256" key="4">
    <source>
        <dbReference type="ARBA" id="ARBA00022989"/>
    </source>
</evidence>
<evidence type="ECO:0000256" key="2">
    <source>
        <dbReference type="ARBA" id="ARBA00009399"/>
    </source>
</evidence>
<dbReference type="Pfam" id="PF04138">
    <property type="entry name" value="GtrA_DPMS_TM"/>
    <property type="match status" value="1"/>
</dbReference>
<dbReference type="Proteomes" id="UP001242480">
    <property type="component" value="Unassembled WGS sequence"/>
</dbReference>
<evidence type="ECO:0000256" key="3">
    <source>
        <dbReference type="ARBA" id="ARBA00022692"/>
    </source>
</evidence>
<feature type="domain" description="GtrA/DPMS transmembrane" evidence="7">
    <location>
        <begin position="9"/>
        <end position="127"/>
    </location>
</feature>
<keyword evidence="3 6" id="KW-0812">Transmembrane</keyword>
<keyword evidence="5 6" id="KW-0472">Membrane</keyword>
<comment type="subcellular location">
    <subcellularLocation>
        <location evidence="1">Membrane</location>
        <topology evidence="1">Multi-pass membrane protein</topology>
    </subcellularLocation>
</comment>
<comment type="caution">
    <text evidence="8">The sequence shown here is derived from an EMBL/GenBank/DDBJ whole genome shotgun (WGS) entry which is preliminary data.</text>
</comment>
<protein>
    <submittedName>
        <fullName evidence="8">Flippase GtrA</fullName>
    </submittedName>
</protein>
<evidence type="ECO:0000256" key="1">
    <source>
        <dbReference type="ARBA" id="ARBA00004141"/>
    </source>
</evidence>
<dbReference type="PANTHER" id="PTHR38459:SF1">
    <property type="entry name" value="PROPHAGE BACTOPRENOL-LINKED GLUCOSE TRANSLOCASE HOMOLOG"/>
    <property type="match status" value="1"/>
</dbReference>
<evidence type="ECO:0000256" key="5">
    <source>
        <dbReference type="ARBA" id="ARBA00023136"/>
    </source>
</evidence>
<evidence type="ECO:0000313" key="9">
    <source>
        <dbReference type="Proteomes" id="UP001242480"/>
    </source>
</evidence>
<comment type="similarity">
    <text evidence="2">Belongs to the GtrA family.</text>
</comment>
<feature type="transmembrane region" description="Helical" evidence="6">
    <location>
        <begin position="102"/>
        <end position="123"/>
    </location>
</feature>
<evidence type="ECO:0000256" key="6">
    <source>
        <dbReference type="SAM" id="Phobius"/>
    </source>
</evidence>
<accession>A0ABU0J529</accession>
<proteinExistence type="inferred from homology"/>
<keyword evidence="4 6" id="KW-1133">Transmembrane helix</keyword>
<keyword evidence="9" id="KW-1185">Reference proteome</keyword>
<feature type="transmembrane region" description="Helical" evidence="6">
    <location>
        <begin position="74"/>
        <end position="96"/>
    </location>
</feature>
<feature type="transmembrane region" description="Helical" evidence="6">
    <location>
        <begin position="7"/>
        <end position="30"/>
    </location>
</feature>
<feature type="transmembrane region" description="Helical" evidence="6">
    <location>
        <begin position="36"/>
        <end position="53"/>
    </location>
</feature>
<dbReference type="EMBL" id="JAUSVX010000003">
    <property type="protein sequence ID" value="MDQ0469375.1"/>
    <property type="molecule type" value="Genomic_DNA"/>
</dbReference>
<sequence>MRLSARIARFLVAGAAGFVVDVGVLSALVWCGADPRPARLVSFLAAMTLTWQINRVTTFGDRAGPATVAEFLRYAMASGLAALINLGVYMGLVTWGGAFRTWPVLAVAIATALSMTVNFLSYLKLVFSPRPR</sequence>